<dbReference type="Gene3D" id="3.30.230.80">
    <property type="match status" value="1"/>
</dbReference>
<dbReference type="GO" id="GO:0005524">
    <property type="term" value="F:ATP binding"/>
    <property type="evidence" value="ECO:0007669"/>
    <property type="project" value="UniProtKB-KW"/>
</dbReference>
<feature type="region of interest" description="Disordered" evidence="6">
    <location>
        <begin position="828"/>
        <end position="876"/>
    </location>
</feature>
<dbReference type="SUPFAM" id="SSF110942">
    <property type="entry name" value="HSP90 C-terminal domain"/>
    <property type="match status" value="1"/>
</dbReference>
<feature type="binding site" evidence="5">
    <location>
        <begin position="219"/>
        <end position="224"/>
    </location>
    <ligand>
        <name>ATP</name>
        <dbReference type="ChEBI" id="CHEBI:30616"/>
    </ligand>
</feature>
<accession>W7A1B2</accession>
<feature type="compositionally biased region" description="Basic and acidic residues" evidence="6">
    <location>
        <begin position="866"/>
        <end position="876"/>
    </location>
</feature>
<keyword evidence="8" id="KW-1185">Reference proteome</keyword>
<sequence length="876" mass="98638">MSLSKFARSTLQINKACGVVEAQTKNRVAEATCRGLRKISSGNNMHNKWYAQLMAKELSKSGRFVKHFTTAGETSYEFKAETKKLLQIVAHSLYTDKEVFIRELISNSSDALEKRRFTQTASIRSVDETIANEAAEIPLHIKVSADAKRNLFIIEDSGIGMNKEEVIENLGTIAKSGSLNFLNALKEKSSNATEESKNCSEQSGERGDISKPADNIIGQFGVGFYSSFVVSDEVEVFTRSHDANSVGYHWRSDGNGTFTLKEVEDLPRGTRIVCHLKDSCKEFSDIHRVQEIVEKFSSFINFPVYIVNRKKDIKGSNRLVKGDDVADEKSPLPQEKGLQGEKSIDGAAIDGAAIDGTAEVDATTAADTPKGDNTESFIEEEVQINNQKPLWCKEQVTEEEHARFFKFLTKKKSYDDEKGYVYKVLYKTDAPMSIKSVFYIPEEAPSRLFQQSNEIEVSLYCKKVLVKKNADNIIPKWLHFVKGVIDCEDMPLNISRENMQDSTLISKISRVVVTKILKTLEKEATNDEEKYRKFYTNYSYYLKEGVLEDSSNNFYKKVLMNLLRFYSIQERKNISLKDYVDKFKSGQKKIYYFSVNELDVALSSPYMEPFKKQGVDVLLLFEEIDEFVLMNLQDFNGAKFVSIDSSQSEDFDEELLHGKRGDGAKGGDKGETSNQAQKNAIFNDTQKSELAKYFKDVLGSKCSDVKFSDRLTESPAVITGFLSPTLRKVMKATMKNASFQENNMLHNLPATLELNPSHTIVTSIFHLKNTNQEVAKLLVQQLYDNACIAAGILEDPRSLLTKLNELLLLTARYAYHYEKNADGVTHVQEDHSPNELSDTRDPCEGDVDRVLSPTEASPAQADEEDNSAKEAHASKL</sequence>
<dbReference type="SUPFAM" id="SSF54211">
    <property type="entry name" value="Ribosomal protein S5 domain 2-like"/>
    <property type="match status" value="1"/>
</dbReference>
<dbReference type="PRINTS" id="PR00775">
    <property type="entry name" value="HEATSHOCK90"/>
</dbReference>
<feature type="binding site" evidence="5">
    <location>
        <position position="496"/>
    </location>
    <ligand>
        <name>ATP</name>
        <dbReference type="ChEBI" id="CHEBI:30616"/>
    </ligand>
</feature>
<dbReference type="InterPro" id="IPR037196">
    <property type="entry name" value="HSP90_C"/>
</dbReference>
<evidence type="ECO:0000256" key="6">
    <source>
        <dbReference type="SAM" id="MobiDB-lite"/>
    </source>
</evidence>
<evidence type="ECO:0000256" key="4">
    <source>
        <dbReference type="ARBA" id="ARBA00023186"/>
    </source>
</evidence>
<evidence type="ECO:0000256" key="1">
    <source>
        <dbReference type="ARBA" id="ARBA00008239"/>
    </source>
</evidence>
<feature type="binding site" evidence="5">
    <location>
        <position position="270"/>
    </location>
    <ligand>
        <name>ATP</name>
        <dbReference type="ChEBI" id="CHEBI:30616"/>
    </ligand>
</feature>
<dbReference type="AlphaFoldDB" id="W7A1B2"/>
<dbReference type="HAMAP" id="MF_00505">
    <property type="entry name" value="HSP90"/>
    <property type="match status" value="1"/>
</dbReference>
<gene>
    <name evidence="7" type="ORF">C922_04200</name>
</gene>
<dbReference type="InterPro" id="IPR001404">
    <property type="entry name" value="Hsp90_fam"/>
</dbReference>
<feature type="binding site" evidence="5">
    <location>
        <position position="161"/>
    </location>
    <ligand>
        <name>ATP</name>
        <dbReference type="ChEBI" id="CHEBI:30616"/>
    </ligand>
</feature>
<dbReference type="RefSeq" id="XP_008818007.1">
    <property type="nucleotide sequence ID" value="XM_008819785.1"/>
</dbReference>
<feature type="compositionally biased region" description="Basic and acidic residues" evidence="6">
    <location>
        <begin position="828"/>
        <end position="849"/>
    </location>
</feature>
<organism evidence="7 8">
    <name type="scientific">Plasmodium inui San Antonio 1</name>
    <dbReference type="NCBI Taxonomy" id="1237626"/>
    <lineage>
        <taxon>Eukaryota</taxon>
        <taxon>Sar</taxon>
        <taxon>Alveolata</taxon>
        <taxon>Apicomplexa</taxon>
        <taxon>Aconoidasida</taxon>
        <taxon>Haemosporida</taxon>
        <taxon>Plasmodiidae</taxon>
        <taxon>Plasmodium</taxon>
        <taxon>Plasmodium (Plasmodium)</taxon>
    </lineage>
</organism>
<dbReference type="GeneID" id="20039474"/>
<feature type="binding site" evidence="5">
    <location>
        <position position="175"/>
    </location>
    <ligand>
        <name>ATP</name>
        <dbReference type="ChEBI" id="CHEBI:30616"/>
    </ligand>
</feature>
<dbReference type="Pfam" id="PF13589">
    <property type="entry name" value="HATPase_c_3"/>
    <property type="match status" value="1"/>
</dbReference>
<evidence type="ECO:0000313" key="8">
    <source>
        <dbReference type="Proteomes" id="UP000030640"/>
    </source>
</evidence>
<name>W7A1B2_9APIC</name>
<dbReference type="Pfam" id="PF00183">
    <property type="entry name" value="HSP90"/>
    <property type="match status" value="1"/>
</dbReference>
<comment type="similarity">
    <text evidence="1">Belongs to the heat shock protein 90 family.</text>
</comment>
<dbReference type="SUPFAM" id="SSF55874">
    <property type="entry name" value="ATPase domain of HSP90 chaperone/DNA topoisomerase II/histidine kinase"/>
    <property type="match status" value="1"/>
</dbReference>
<feature type="compositionally biased region" description="Basic and acidic residues" evidence="6">
    <location>
        <begin position="657"/>
        <end position="671"/>
    </location>
</feature>
<dbReference type="NCBIfam" id="NF003555">
    <property type="entry name" value="PRK05218.1"/>
    <property type="match status" value="1"/>
</dbReference>
<evidence type="ECO:0000313" key="7">
    <source>
        <dbReference type="EMBL" id="EUD65460.1"/>
    </source>
</evidence>
<keyword evidence="7" id="KW-0675">Receptor</keyword>
<evidence type="ECO:0000256" key="2">
    <source>
        <dbReference type="ARBA" id="ARBA00022741"/>
    </source>
</evidence>
<proteinExistence type="inferred from homology"/>
<dbReference type="Gene3D" id="3.40.50.11260">
    <property type="match status" value="1"/>
</dbReference>
<dbReference type="FunFam" id="3.30.230.80:FF:000004">
    <property type="entry name" value="Heat shock protein 75 kDa"/>
    <property type="match status" value="1"/>
</dbReference>
<feature type="binding site" evidence="5">
    <location>
        <begin position="176"/>
        <end position="177"/>
    </location>
    <ligand>
        <name>ATP</name>
        <dbReference type="ChEBI" id="CHEBI:30616"/>
    </ligand>
</feature>
<dbReference type="InterPro" id="IPR020568">
    <property type="entry name" value="Ribosomal_Su5_D2-typ_SF"/>
</dbReference>
<keyword evidence="4" id="KW-0143">Chaperone</keyword>
<dbReference type="VEuPathDB" id="PlasmoDB:C922_04200"/>
<dbReference type="Proteomes" id="UP000030640">
    <property type="component" value="Unassembled WGS sequence"/>
</dbReference>
<reference evidence="7 8" key="1">
    <citation type="submission" date="2013-02" db="EMBL/GenBank/DDBJ databases">
        <title>The Genome Sequence of Plasmodium inui San Antonio 1.</title>
        <authorList>
            <consortium name="The Broad Institute Genome Sequencing Platform"/>
            <consortium name="The Broad Institute Genome Sequencing Center for Infectious Disease"/>
            <person name="Neafsey D."/>
            <person name="Cheeseman I."/>
            <person name="Volkman S."/>
            <person name="Adams J."/>
            <person name="Walker B."/>
            <person name="Young S.K."/>
            <person name="Zeng Q."/>
            <person name="Gargeya S."/>
            <person name="Fitzgerald M."/>
            <person name="Haas B."/>
            <person name="Abouelleil A."/>
            <person name="Alvarado L."/>
            <person name="Arachchi H.M."/>
            <person name="Berlin A.M."/>
            <person name="Chapman S.B."/>
            <person name="Dewar J."/>
            <person name="Goldberg J."/>
            <person name="Griggs A."/>
            <person name="Gujja S."/>
            <person name="Hansen M."/>
            <person name="Howarth C."/>
            <person name="Imamovic A."/>
            <person name="Larimer J."/>
            <person name="McCowan C."/>
            <person name="Murphy C."/>
            <person name="Neiman D."/>
            <person name="Pearson M."/>
            <person name="Priest M."/>
            <person name="Roberts A."/>
            <person name="Saif S."/>
            <person name="Shea T."/>
            <person name="Sisk P."/>
            <person name="Sykes S."/>
            <person name="Wortman J."/>
            <person name="Nusbaum C."/>
            <person name="Birren B."/>
        </authorList>
    </citation>
    <scope>NUCLEOTIDE SEQUENCE [LARGE SCALE GENOMIC DNA]</scope>
    <source>
        <strain evidence="7 8">San Antonio 1</strain>
    </source>
</reference>
<feature type="binding site" evidence="5">
    <location>
        <position position="156"/>
    </location>
    <ligand>
        <name>ATP</name>
        <dbReference type="ChEBI" id="CHEBI:30616"/>
    </ligand>
</feature>
<dbReference type="OrthoDB" id="28737at2759"/>
<keyword evidence="3 5" id="KW-0067">ATP-binding</keyword>
<dbReference type="CDD" id="cd16927">
    <property type="entry name" value="HATPase_Hsp90-like"/>
    <property type="match status" value="1"/>
</dbReference>
<feature type="compositionally biased region" description="Polar residues" evidence="6">
    <location>
        <begin position="672"/>
        <end position="681"/>
    </location>
</feature>
<protein>
    <submittedName>
        <fullName evidence="7">TNF receptor-associated protein 1</fullName>
    </submittedName>
</protein>
<feature type="binding site" evidence="5">
    <location>
        <position position="103"/>
    </location>
    <ligand>
        <name>ATP</name>
        <dbReference type="ChEBI" id="CHEBI:30616"/>
    </ligand>
</feature>
<evidence type="ECO:0000256" key="5">
    <source>
        <dbReference type="PIRSR" id="PIRSR002583-1"/>
    </source>
</evidence>
<dbReference type="PIRSF" id="PIRSF002583">
    <property type="entry name" value="Hsp90"/>
    <property type="match status" value="1"/>
</dbReference>
<keyword evidence="2 5" id="KW-0547">Nucleotide-binding</keyword>
<dbReference type="Gene3D" id="1.20.120.790">
    <property type="entry name" value="Heat shock protein 90, C-terminal domain"/>
    <property type="match status" value="1"/>
</dbReference>
<dbReference type="GO" id="GO:0016887">
    <property type="term" value="F:ATP hydrolysis activity"/>
    <property type="evidence" value="ECO:0007669"/>
    <property type="project" value="InterPro"/>
</dbReference>
<feature type="region of interest" description="Disordered" evidence="6">
    <location>
        <begin position="657"/>
        <end position="681"/>
    </location>
</feature>
<feature type="region of interest" description="Disordered" evidence="6">
    <location>
        <begin position="192"/>
        <end position="211"/>
    </location>
</feature>
<dbReference type="EMBL" id="KI965479">
    <property type="protein sequence ID" value="EUD65460.1"/>
    <property type="molecule type" value="Genomic_DNA"/>
</dbReference>
<feature type="binding site" evidence="5">
    <location>
        <position position="169"/>
    </location>
    <ligand>
        <name>ATP</name>
        <dbReference type="ChEBI" id="CHEBI:30616"/>
    </ligand>
</feature>
<dbReference type="PANTHER" id="PTHR11528">
    <property type="entry name" value="HEAT SHOCK PROTEIN 90 FAMILY MEMBER"/>
    <property type="match status" value="1"/>
</dbReference>
<feature type="binding site" evidence="5">
    <location>
        <position position="107"/>
    </location>
    <ligand>
        <name>ATP</name>
        <dbReference type="ChEBI" id="CHEBI:30616"/>
    </ligand>
</feature>
<dbReference type="InterPro" id="IPR036890">
    <property type="entry name" value="HATPase_C_sf"/>
</dbReference>
<dbReference type="Gene3D" id="3.30.565.10">
    <property type="entry name" value="Histidine kinase-like ATPase, C-terminal domain"/>
    <property type="match status" value="1"/>
</dbReference>
<dbReference type="GO" id="GO:0051082">
    <property type="term" value="F:unfolded protein binding"/>
    <property type="evidence" value="ECO:0007669"/>
    <property type="project" value="InterPro"/>
</dbReference>
<dbReference type="GO" id="GO:0140662">
    <property type="term" value="F:ATP-dependent protein folding chaperone"/>
    <property type="evidence" value="ECO:0007669"/>
    <property type="project" value="InterPro"/>
</dbReference>
<evidence type="ECO:0000256" key="3">
    <source>
        <dbReference type="ARBA" id="ARBA00022840"/>
    </source>
</evidence>
<dbReference type="InterPro" id="IPR020575">
    <property type="entry name" value="Hsp90_N"/>
</dbReference>